<evidence type="ECO:0000313" key="1">
    <source>
        <dbReference type="EMBL" id="EDQ49615.1"/>
    </source>
</evidence>
<dbReference type="EMBL" id="DS545363">
    <property type="protein sequence ID" value="EDQ49615.1"/>
    <property type="molecule type" value="Genomic_DNA"/>
</dbReference>
<reference evidence="1" key="1">
    <citation type="journal article" date="2008" name="Science">
        <title>The Physcomitrella genome reveals evolutionary insights into the conquest of land by plants.</title>
        <authorList>
            <person name="Rensing S."/>
            <person name="Lang D."/>
            <person name="Zimmer A."/>
            <person name="Terry A."/>
            <person name="Salamov A."/>
            <person name="Shapiro H."/>
            <person name="Nishiyama T."/>
            <person name="Perroud P.-F."/>
            <person name="Lindquist E."/>
            <person name="Kamisugi Y."/>
            <person name="Tanahashi T."/>
            <person name="Sakakibara K."/>
            <person name="Fujita T."/>
            <person name="Oishi K."/>
            <person name="Shin-I T."/>
            <person name="Kuroki Y."/>
            <person name="Toyoda A."/>
            <person name="Suzuki Y."/>
            <person name="Hashimoto A."/>
            <person name="Yamaguchi K."/>
            <person name="Sugano A."/>
            <person name="Kohara Y."/>
            <person name="Fujiyama A."/>
            <person name="Anterola A."/>
            <person name="Aoki S."/>
            <person name="Ashton N."/>
            <person name="Barbazuk W.B."/>
            <person name="Barker E."/>
            <person name="Bennetzen J."/>
            <person name="Bezanilla M."/>
            <person name="Blankenship R."/>
            <person name="Cho S.H."/>
            <person name="Dutcher S."/>
            <person name="Estelle M."/>
            <person name="Fawcett J.A."/>
            <person name="Gundlach H."/>
            <person name="Hanada K."/>
            <person name="Heyl A."/>
            <person name="Hicks K.A."/>
            <person name="Hugh J."/>
            <person name="Lohr M."/>
            <person name="Mayer K."/>
            <person name="Melkozernov A."/>
            <person name="Murata T."/>
            <person name="Nelson D."/>
            <person name="Pils B."/>
            <person name="Prigge M."/>
            <person name="Reiss B."/>
            <person name="Renner T."/>
            <person name="Rombauts S."/>
            <person name="Rushton P."/>
            <person name="Sanderfoot A."/>
            <person name="Schween G."/>
            <person name="Shiu S.-H."/>
            <person name="Stueber K."/>
            <person name="Theodoulou F.L."/>
            <person name="Tu H."/>
            <person name="Van de Peer Y."/>
            <person name="Verrier P.J."/>
            <person name="Waters E."/>
            <person name="Wood A."/>
            <person name="Yang L."/>
            <person name="Cove D."/>
            <person name="Cuming A."/>
            <person name="Hasebe M."/>
            <person name="Lucas S."/>
            <person name="Mishler D.B."/>
            <person name="Reski R."/>
            <person name="Grigoriev I."/>
            <person name="Quatrano R.S."/>
            <person name="Boore J.L."/>
        </authorList>
    </citation>
    <scope>NUCLEOTIDE SEQUENCE [LARGE SCALE GENOMIC DNA]</scope>
</reference>
<dbReference type="HOGENOM" id="CLU_2965272_0_0_1"/>
<protein>
    <submittedName>
        <fullName evidence="1">Predicted protein</fullName>
    </submittedName>
</protein>
<proteinExistence type="predicted"/>
<organism>
    <name type="scientific">Physcomitrium patens</name>
    <name type="common">Spreading-leaved earth moss</name>
    <name type="synonym">Physcomitrella patens</name>
    <dbReference type="NCBI Taxonomy" id="3218"/>
    <lineage>
        <taxon>Eukaryota</taxon>
        <taxon>Viridiplantae</taxon>
        <taxon>Streptophyta</taxon>
        <taxon>Embryophyta</taxon>
        <taxon>Bryophyta</taxon>
        <taxon>Bryophytina</taxon>
        <taxon>Bryopsida</taxon>
        <taxon>Funariidae</taxon>
        <taxon>Funariales</taxon>
        <taxon>Funariaceae</taxon>
        <taxon>Physcomitrium</taxon>
    </lineage>
</organism>
<dbReference type="AlphaFoldDB" id="A9U3Y1"/>
<gene>
    <name evidence="1" type="ORF">PHYPADRAFT_101622</name>
</gene>
<name>A9U3Y1_PHYPA</name>
<sequence length="152" mass="16369">MKKQRQQLCYFVRPRPRSYLQKVLSTQYALMGEGGKRGGAEPSSEEATLHGGGVSRARLDTAPISLAAAAGLAARSVGNYSSSGCEQKAAAFLMRGDPVTLLVCCRDPSAIGVLQVLAWFSARWLTSEPNQTHRALFAEGCFGGEQKIKEMC</sequence>
<accession>A9U3Y1</accession>